<dbReference type="InterPro" id="IPR057493">
    <property type="entry name" value="PH_RdRP-assoc"/>
</dbReference>
<protein>
    <submittedName>
        <fullName evidence="5">RNA-directed RNA polymerase</fullName>
    </submittedName>
</protein>
<dbReference type="PANTHER" id="PTHR23079">
    <property type="entry name" value="RNA-DEPENDENT RNA POLYMERASE"/>
    <property type="match status" value="1"/>
</dbReference>
<evidence type="ECO:0000259" key="2">
    <source>
        <dbReference type="Pfam" id="PF24643"/>
    </source>
</evidence>
<feature type="domain" description="DUF7637" evidence="2">
    <location>
        <begin position="3"/>
        <end position="72"/>
    </location>
</feature>
<keyword evidence="1" id="KW-1133">Transmembrane helix</keyword>
<sequence>MELQQGRLKLEVPLNGEASSRIPSYAESQRRCLSRSLRRFAIAFEDVVQTAVEEPGCERFLVYNYEVDKKPFIPEEFATCYSSISQHYPEEISSSPKLFEINSNHSFGHMFFSGCFVSLFAHRSCHKAVPLTAIFFGNIQGGVFINHWEVRLSYIRRVIVDNAISEENARNRTRFHFELNCPVMIRRGLVNIINNHDSKIYPILSRIRLRTGIGIEFASLHVVDELYFAKFCLYGRWAKSEGQKINAVTSDPVMNSFIKQTVRKEDVAQVERNPSDIVKERRFSLKYLIECLISRGAVVKDQLLLKKTMWITFLKVINFCYLQAREACLCALERLITMIDERKRIGSIIKAFICEYEIHRSREAKSTLSWQEIRDGYRKVRKLVITPSRVIYTVPEVIMANRVLRMYDHDGTRMIRVTFRYIRTVYRFSNPLLYIVVAIVMVVLLRVNKLLCV</sequence>
<evidence type="ECO:0000313" key="4">
    <source>
        <dbReference type="Proteomes" id="UP000035642"/>
    </source>
</evidence>
<dbReference type="WBParaSite" id="ACAC_0000292101-mRNA-1">
    <property type="protein sequence ID" value="ACAC_0000292101-mRNA-1"/>
    <property type="gene ID" value="ACAC_0000292101"/>
</dbReference>
<dbReference type="GO" id="GO:0030422">
    <property type="term" value="P:siRNA processing"/>
    <property type="evidence" value="ECO:0007669"/>
    <property type="project" value="TreeGrafter"/>
</dbReference>
<keyword evidence="1" id="KW-0812">Transmembrane</keyword>
<dbReference type="InterPro" id="IPR056054">
    <property type="entry name" value="DUF7637"/>
</dbReference>
<accession>A0A0K0CZ05</accession>
<dbReference type="Proteomes" id="UP000035642">
    <property type="component" value="Unassembled WGS sequence"/>
</dbReference>
<evidence type="ECO:0000259" key="3">
    <source>
        <dbReference type="Pfam" id="PF25359"/>
    </source>
</evidence>
<dbReference type="STRING" id="6313.A0A0K0CZ05"/>
<feature type="transmembrane region" description="Helical" evidence="1">
    <location>
        <begin position="428"/>
        <end position="447"/>
    </location>
</feature>
<evidence type="ECO:0000313" key="5">
    <source>
        <dbReference type="WBParaSite" id="ACAC_0000292101-mRNA-1"/>
    </source>
</evidence>
<name>A0A0K0CZ05_ANGCA</name>
<reference evidence="4" key="1">
    <citation type="submission" date="2012-09" db="EMBL/GenBank/DDBJ databases">
        <authorList>
            <person name="Martin A.A."/>
        </authorList>
    </citation>
    <scope>NUCLEOTIDE SEQUENCE</scope>
</reference>
<evidence type="ECO:0000256" key="1">
    <source>
        <dbReference type="SAM" id="Phobius"/>
    </source>
</evidence>
<feature type="domain" description="PH-like" evidence="3">
    <location>
        <begin position="150"/>
        <end position="195"/>
    </location>
</feature>
<dbReference type="InterPro" id="IPR007855">
    <property type="entry name" value="RDRP"/>
</dbReference>
<dbReference type="GO" id="GO:0003968">
    <property type="term" value="F:RNA-directed RNA polymerase activity"/>
    <property type="evidence" value="ECO:0007669"/>
    <property type="project" value="InterPro"/>
</dbReference>
<organism evidence="4 5">
    <name type="scientific">Angiostrongylus cantonensis</name>
    <name type="common">Rat lungworm</name>
    <dbReference type="NCBI Taxonomy" id="6313"/>
    <lineage>
        <taxon>Eukaryota</taxon>
        <taxon>Metazoa</taxon>
        <taxon>Ecdysozoa</taxon>
        <taxon>Nematoda</taxon>
        <taxon>Chromadorea</taxon>
        <taxon>Rhabditida</taxon>
        <taxon>Rhabditina</taxon>
        <taxon>Rhabditomorpha</taxon>
        <taxon>Strongyloidea</taxon>
        <taxon>Metastrongylidae</taxon>
        <taxon>Angiostrongylus</taxon>
    </lineage>
</organism>
<keyword evidence="4" id="KW-1185">Reference proteome</keyword>
<dbReference type="Pfam" id="PF25359">
    <property type="entry name" value="PH_met_RdRP"/>
    <property type="match status" value="1"/>
</dbReference>
<dbReference type="AlphaFoldDB" id="A0A0K0CZ05"/>
<keyword evidence="1" id="KW-0472">Membrane</keyword>
<proteinExistence type="predicted"/>
<reference evidence="5" key="2">
    <citation type="submission" date="2016-04" db="UniProtKB">
        <authorList>
            <consortium name="WormBaseParasite"/>
        </authorList>
    </citation>
    <scope>IDENTIFICATION</scope>
</reference>
<dbReference type="GO" id="GO:0031380">
    <property type="term" value="C:nuclear RNA-directed RNA polymerase complex"/>
    <property type="evidence" value="ECO:0007669"/>
    <property type="project" value="TreeGrafter"/>
</dbReference>
<dbReference type="Pfam" id="PF24643">
    <property type="entry name" value="DUF7637"/>
    <property type="match status" value="1"/>
</dbReference>
<dbReference type="PANTHER" id="PTHR23079:SF57">
    <property type="entry name" value="RNA-DIRECTED RNA POLYMERASE"/>
    <property type="match status" value="1"/>
</dbReference>